<dbReference type="Proteomes" id="UP000234166">
    <property type="component" value="Unassembled WGS sequence"/>
</dbReference>
<dbReference type="EMBL" id="OCYS01000079">
    <property type="protein sequence ID" value="SON86430.1"/>
    <property type="molecule type" value="Genomic_DNA"/>
</dbReference>
<name>A0AB38DYC0_XANCH</name>
<comment type="caution">
    <text evidence="1">The sequence shown here is derived from an EMBL/GenBank/DDBJ whole genome shotgun (WGS) entry which is preliminary data.</text>
</comment>
<accession>A0AB38DYC0</accession>
<proteinExistence type="predicted"/>
<organism evidence="1 2">
    <name type="scientific">Xanthomonas campestris pv. phaseoli</name>
    <dbReference type="NCBI Taxonomy" id="317013"/>
    <lineage>
        <taxon>Bacteria</taxon>
        <taxon>Pseudomonadati</taxon>
        <taxon>Pseudomonadota</taxon>
        <taxon>Gammaproteobacteria</taxon>
        <taxon>Lysobacterales</taxon>
        <taxon>Lysobacteraceae</taxon>
        <taxon>Xanthomonas</taxon>
    </lineage>
</organism>
<evidence type="ECO:0000313" key="1">
    <source>
        <dbReference type="EMBL" id="SON86430.1"/>
    </source>
</evidence>
<dbReference type="AlphaFoldDB" id="A0AB38DYC0"/>
<gene>
    <name evidence="1" type="ORF">XAP7430_260083</name>
</gene>
<evidence type="ECO:0000313" key="2">
    <source>
        <dbReference type="Proteomes" id="UP000234166"/>
    </source>
</evidence>
<sequence length="131" mass="14508">MRIRRDGMPSVAGIGSGRVIRSARLRRFLERLAARRLASGRDRRLIAGTMAAGTVTCGDAGSLRGAQFLAVLGEPCGCSYGLARCASRCGRWLPVRRNPPPMSAIRLLPLIEMRRSTMRTRSRWNRRVRSG</sequence>
<protein>
    <submittedName>
        <fullName evidence="1">Uncharacterized protein</fullName>
    </submittedName>
</protein>
<reference evidence="1 2" key="1">
    <citation type="submission" date="2017-10" db="EMBL/GenBank/DDBJ databases">
        <authorList>
            <person name="Regsiter A."/>
            <person name="William W."/>
        </authorList>
    </citation>
    <scope>NUCLEOTIDE SEQUENCE [LARGE SCALE GENOMIC DNA]</scope>
    <source>
        <strain evidence="1 2">CFBP7430</strain>
    </source>
</reference>